<accession>A0ABY0IQG9</accession>
<feature type="domain" description="RNA polymerase sigma factor 70 region 4 type 2" evidence="6">
    <location>
        <begin position="133"/>
        <end position="173"/>
    </location>
</feature>
<evidence type="ECO:0000256" key="1">
    <source>
        <dbReference type="ARBA" id="ARBA00010641"/>
    </source>
</evidence>
<organism evidence="7 8">
    <name type="scientific">Azospira oryzae</name>
    <dbReference type="NCBI Taxonomy" id="146939"/>
    <lineage>
        <taxon>Bacteria</taxon>
        <taxon>Pseudomonadati</taxon>
        <taxon>Pseudomonadota</taxon>
        <taxon>Betaproteobacteria</taxon>
        <taxon>Rhodocyclales</taxon>
        <taxon>Rhodocyclaceae</taxon>
        <taxon>Azospira</taxon>
    </lineage>
</organism>
<gene>
    <name evidence="7" type="ORF">EV678_0295</name>
</gene>
<dbReference type="InterPro" id="IPR007627">
    <property type="entry name" value="RNA_pol_sigma70_r2"/>
</dbReference>
<comment type="similarity">
    <text evidence="1">Belongs to the sigma-70 factor family. ECF subfamily.</text>
</comment>
<dbReference type="RefSeq" id="WP_130458255.1">
    <property type="nucleotide sequence ID" value="NZ_SHKM01000001.1"/>
</dbReference>
<dbReference type="PANTHER" id="PTHR43133">
    <property type="entry name" value="RNA POLYMERASE ECF-TYPE SIGMA FACTO"/>
    <property type="match status" value="1"/>
</dbReference>
<dbReference type="SUPFAM" id="SSF88659">
    <property type="entry name" value="Sigma3 and sigma4 domains of RNA polymerase sigma factors"/>
    <property type="match status" value="1"/>
</dbReference>
<evidence type="ECO:0000313" key="7">
    <source>
        <dbReference type="EMBL" id="RZT89509.1"/>
    </source>
</evidence>
<dbReference type="PANTHER" id="PTHR43133:SF63">
    <property type="entry name" value="RNA POLYMERASE SIGMA FACTOR FECI-RELATED"/>
    <property type="match status" value="1"/>
</dbReference>
<dbReference type="NCBIfam" id="TIGR02937">
    <property type="entry name" value="sigma70-ECF"/>
    <property type="match status" value="1"/>
</dbReference>
<keyword evidence="2" id="KW-0805">Transcription regulation</keyword>
<dbReference type="InterPro" id="IPR036388">
    <property type="entry name" value="WH-like_DNA-bd_sf"/>
</dbReference>
<dbReference type="InterPro" id="IPR013325">
    <property type="entry name" value="RNA_pol_sigma_r2"/>
</dbReference>
<name>A0ABY0IQG9_9RHOO</name>
<dbReference type="InterPro" id="IPR014284">
    <property type="entry name" value="RNA_pol_sigma-70_dom"/>
</dbReference>
<dbReference type="EMBL" id="SHKM01000001">
    <property type="protein sequence ID" value="RZT89509.1"/>
    <property type="molecule type" value="Genomic_DNA"/>
</dbReference>
<dbReference type="Pfam" id="PF04542">
    <property type="entry name" value="Sigma70_r2"/>
    <property type="match status" value="1"/>
</dbReference>
<comment type="caution">
    <text evidence="7">The sequence shown here is derived from an EMBL/GenBank/DDBJ whole genome shotgun (WGS) entry which is preliminary data.</text>
</comment>
<evidence type="ECO:0000256" key="4">
    <source>
        <dbReference type="ARBA" id="ARBA00023163"/>
    </source>
</evidence>
<dbReference type="SUPFAM" id="SSF88946">
    <property type="entry name" value="Sigma2 domain of RNA polymerase sigma factors"/>
    <property type="match status" value="1"/>
</dbReference>
<dbReference type="InterPro" id="IPR013324">
    <property type="entry name" value="RNA_pol_sigma_r3/r4-like"/>
</dbReference>
<dbReference type="Pfam" id="PF08281">
    <property type="entry name" value="Sigma70_r4_2"/>
    <property type="match status" value="1"/>
</dbReference>
<dbReference type="InterPro" id="IPR013249">
    <property type="entry name" value="RNA_pol_sigma70_r4_t2"/>
</dbReference>
<evidence type="ECO:0000259" key="5">
    <source>
        <dbReference type="Pfam" id="PF04542"/>
    </source>
</evidence>
<dbReference type="InterPro" id="IPR039425">
    <property type="entry name" value="RNA_pol_sigma-70-like"/>
</dbReference>
<reference evidence="7 8" key="1">
    <citation type="submission" date="2019-02" db="EMBL/GenBank/DDBJ databases">
        <title>Genomic Encyclopedia of Type Strains, Phase IV (KMG-IV): sequencing the most valuable type-strain genomes for metagenomic binning, comparative biology and taxonomic classification.</title>
        <authorList>
            <person name="Goeker M."/>
        </authorList>
    </citation>
    <scope>NUCLEOTIDE SEQUENCE [LARGE SCALE GENOMIC DNA]</scope>
    <source>
        <strain evidence="7 8">DSM 21223</strain>
    </source>
</reference>
<evidence type="ECO:0000256" key="3">
    <source>
        <dbReference type="ARBA" id="ARBA00023082"/>
    </source>
</evidence>
<feature type="domain" description="RNA polymerase sigma-70 region 2" evidence="5">
    <location>
        <begin position="30"/>
        <end position="93"/>
    </location>
</feature>
<protein>
    <submittedName>
        <fullName evidence="7">RNA polymerase RpoE-like sigma-24 subunit</fullName>
    </submittedName>
</protein>
<keyword evidence="4" id="KW-0804">Transcription</keyword>
<evidence type="ECO:0000259" key="6">
    <source>
        <dbReference type="Pfam" id="PF08281"/>
    </source>
</evidence>
<dbReference type="Gene3D" id="1.10.1740.10">
    <property type="match status" value="1"/>
</dbReference>
<evidence type="ECO:0000256" key="2">
    <source>
        <dbReference type="ARBA" id="ARBA00023015"/>
    </source>
</evidence>
<keyword evidence="3" id="KW-0731">Sigma factor</keyword>
<dbReference type="Gene3D" id="1.10.10.10">
    <property type="entry name" value="Winged helix-like DNA-binding domain superfamily/Winged helix DNA-binding domain"/>
    <property type="match status" value="1"/>
</dbReference>
<proteinExistence type="inferred from homology"/>
<dbReference type="Proteomes" id="UP000292136">
    <property type="component" value="Unassembled WGS sequence"/>
</dbReference>
<sequence>MDTSFSLSLPRDETRLMAEQNRRLTEAIARESGRLGSFIRRRVPDPGEAEDILQDVFFELVEAWRLPEPIEQVGAWLFRVARHRIVDRFRKRREEPLPVAVQEDGDEEHWLEAALPADDGGPEAAYLRRLWLDAIATALEELAPGPRETFIAHEIDGRSFKEMAAESGVPMNTLLGWKRQAVLHLRQRLRPLYEPQP</sequence>
<evidence type="ECO:0000313" key="8">
    <source>
        <dbReference type="Proteomes" id="UP000292136"/>
    </source>
</evidence>
<keyword evidence="8" id="KW-1185">Reference proteome</keyword>